<evidence type="ECO:0000256" key="9">
    <source>
        <dbReference type="ARBA" id="ARBA00022884"/>
    </source>
</evidence>
<dbReference type="FunFam" id="3.90.79.10:FF:000049">
    <property type="entry name" value="Peroxisomal coenzyme A diphosphatase NUDT7"/>
    <property type="match status" value="1"/>
</dbReference>
<keyword evidence="9" id="KW-0694">RNA-binding</keyword>
<evidence type="ECO:0000256" key="28">
    <source>
        <dbReference type="ARBA" id="ARBA00072984"/>
    </source>
</evidence>
<comment type="function">
    <text evidence="27">Fatty acyl-coenzyme A (CoA) diphosphatase that hydrolyzes fatty acyl-CoA to yield acyl-4'-phosphopantetheine and adenosine 3',5'-bisphosphate. Cleaves CoA, CoA esters and oxidized CoA with similar efficiencies. Preferentially hydrolyzes medium-chain acyl-CoAs and bile acid-CoAs. Has no activity toward NDP-sugars, CDP-alcohols, (deoxy)nucleoside 5'-triphosphates, nucleoside 5'-di or monophosphates, diadenosine polyphosphates, NAD, NADH, NADP, NADPH or thymidine-5'-monophospho-p-nitrophenyl ester. May be required to eliminate oxidized CoA from peroxisomes, or regulate CoA and acyl-CoA levels in this organelle in response to metabolic demand. Does not play a role in U8 snoRNA decapping activity. Binds U8 snoRNA. Exhibits decapping activity towards dpCoA-capped RNAs in vitro.</text>
</comment>
<dbReference type="PANTHER" id="PTHR12992">
    <property type="entry name" value="NUDIX HYDROLASE"/>
    <property type="match status" value="1"/>
</dbReference>
<evidence type="ECO:0000256" key="16">
    <source>
        <dbReference type="ARBA" id="ARBA00047403"/>
    </source>
</evidence>
<dbReference type="GO" id="GO:0030145">
    <property type="term" value="F:manganese ion binding"/>
    <property type="evidence" value="ECO:0007669"/>
    <property type="project" value="InterPro"/>
</dbReference>
<comment type="catalytic activity">
    <reaction evidence="17">
        <text>hexanoyl-CoA + H2O = hexanoyl-4'-phosphopantetheine + adenosine 3',5'-bisphosphate + 2 H(+)</text>
        <dbReference type="Rhea" id="RHEA:49980"/>
        <dbReference type="ChEBI" id="CHEBI:15377"/>
        <dbReference type="ChEBI" id="CHEBI:15378"/>
        <dbReference type="ChEBI" id="CHEBI:58343"/>
        <dbReference type="ChEBI" id="CHEBI:62620"/>
        <dbReference type="ChEBI" id="CHEBI:132012"/>
    </reaction>
    <physiologicalReaction direction="left-to-right" evidence="17">
        <dbReference type="Rhea" id="RHEA:49981"/>
    </physiologicalReaction>
</comment>
<evidence type="ECO:0000256" key="21">
    <source>
        <dbReference type="ARBA" id="ARBA00048667"/>
    </source>
</evidence>
<dbReference type="Proteomes" id="UP000694549">
    <property type="component" value="Unplaced"/>
</dbReference>
<evidence type="ECO:0000256" key="29">
    <source>
        <dbReference type="ARBA" id="ARBA00079598"/>
    </source>
</evidence>
<evidence type="ECO:0000256" key="20">
    <source>
        <dbReference type="ARBA" id="ARBA00048624"/>
    </source>
</evidence>
<comment type="catalytic activity">
    <reaction evidence="16">
        <text>tetradecanoyl-CoA + H2O = tetradecanoyl-4'-phosphopantetheine + adenosine 3',5'-bisphosphate + 2 H(+)</text>
        <dbReference type="Rhea" id="RHEA:50028"/>
        <dbReference type="ChEBI" id="CHEBI:15377"/>
        <dbReference type="ChEBI" id="CHEBI:15378"/>
        <dbReference type="ChEBI" id="CHEBI:57385"/>
        <dbReference type="ChEBI" id="CHEBI:58343"/>
        <dbReference type="ChEBI" id="CHEBI:132017"/>
    </reaction>
    <physiologicalReaction direction="left-to-right" evidence="16">
        <dbReference type="Rhea" id="RHEA:50029"/>
    </physiologicalReaction>
</comment>
<evidence type="ECO:0000256" key="6">
    <source>
        <dbReference type="ARBA" id="ARBA00022723"/>
    </source>
</evidence>
<evidence type="ECO:0000313" key="33">
    <source>
        <dbReference type="Proteomes" id="UP000694549"/>
    </source>
</evidence>
<evidence type="ECO:0000256" key="1">
    <source>
        <dbReference type="ARBA" id="ARBA00001936"/>
    </source>
</evidence>
<comment type="catalytic activity">
    <reaction evidence="12">
        <text>CoA + H2O = (R)-4'-phosphopantetheine + adenosine 3',5'-bisphosphate + 2 H(+)</text>
        <dbReference type="Rhea" id="RHEA:64988"/>
        <dbReference type="ChEBI" id="CHEBI:15377"/>
        <dbReference type="ChEBI" id="CHEBI:15378"/>
        <dbReference type="ChEBI" id="CHEBI:57287"/>
        <dbReference type="ChEBI" id="CHEBI:58343"/>
        <dbReference type="ChEBI" id="CHEBI:61723"/>
        <dbReference type="EC" id="3.6.1.77"/>
    </reaction>
    <physiologicalReaction direction="left-to-right" evidence="12">
        <dbReference type="Rhea" id="RHEA:64989"/>
    </physiologicalReaction>
</comment>
<comment type="subcellular location">
    <subcellularLocation>
        <location evidence="3">Peroxisome</location>
    </subcellularLocation>
</comment>
<accession>A0A8B9VET6</accession>
<comment type="catalytic activity">
    <reaction evidence="25">
        <text>3alpha,7alpha,12alpha-trihydroxy-5beta-cholestan-26-oyl-CoA + H2O = 3alpha,7alpha,12alpha-trihydroxy-5beta-cholestan-26-oyl-4'-phosphopantetheine + adenosine 3',5'-bisphosphate + 2 H(+)</text>
        <dbReference type="Rhea" id="RHEA:50040"/>
        <dbReference type="ChEBI" id="CHEBI:15377"/>
        <dbReference type="ChEBI" id="CHEBI:15378"/>
        <dbReference type="ChEBI" id="CHEBI:58343"/>
        <dbReference type="ChEBI" id="CHEBI:63001"/>
        <dbReference type="ChEBI" id="CHEBI:132021"/>
    </reaction>
    <physiologicalReaction direction="left-to-right" evidence="25">
        <dbReference type="Rhea" id="RHEA:50041"/>
    </physiologicalReaction>
</comment>
<dbReference type="InterPro" id="IPR000086">
    <property type="entry name" value="NUDIX_hydrolase_dom"/>
</dbReference>
<comment type="catalytic activity">
    <reaction evidence="26">
        <text>acetyl-CoA + H2O = S-acetyl-4'-phosphopantetheine + adenosine 3',5'-bisphosphate + 2 H(+)</text>
        <dbReference type="Rhea" id="RHEA:64992"/>
        <dbReference type="ChEBI" id="CHEBI:15377"/>
        <dbReference type="ChEBI" id="CHEBI:15378"/>
        <dbReference type="ChEBI" id="CHEBI:57288"/>
        <dbReference type="ChEBI" id="CHEBI:58343"/>
        <dbReference type="ChEBI" id="CHEBI:156266"/>
    </reaction>
    <physiologicalReaction direction="left-to-right" evidence="26">
        <dbReference type="Rhea" id="RHEA:64993"/>
    </physiologicalReaction>
</comment>
<keyword evidence="8" id="KW-0460">Magnesium</keyword>
<organism evidence="32 33">
    <name type="scientific">Anas zonorhyncha</name>
    <name type="common">Eastern spot-billed duck</name>
    <dbReference type="NCBI Taxonomy" id="75864"/>
    <lineage>
        <taxon>Eukaryota</taxon>
        <taxon>Metazoa</taxon>
        <taxon>Chordata</taxon>
        <taxon>Craniata</taxon>
        <taxon>Vertebrata</taxon>
        <taxon>Euteleostomi</taxon>
        <taxon>Archelosauria</taxon>
        <taxon>Archosauria</taxon>
        <taxon>Dinosauria</taxon>
        <taxon>Saurischia</taxon>
        <taxon>Theropoda</taxon>
        <taxon>Coelurosauria</taxon>
        <taxon>Aves</taxon>
        <taxon>Neognathae</taxon>
        <taxon>Galloanserae</taxon>
        <taxon>Anseriformes</taxon>
        <taxon>Anatidae</taxon>
        <taxon>Anatinae</taxon>
        <taxon>Anas</taxon>
    </lineage>
</organism>
<evidence type="ECO:0000256" key="17">
    <source>
        <dbReference type="ARBA" id="ARBA00047466"/>
    </source>
</evidence>
<evidence type="ECO:0000256" key="11">
    <source>
        <dbReference type="ARBA" id="ARBA00023211"/>
    </source>
</evidence>
<dbReference type="PROSITE" id="PS01293">
    <property type="entry name" value="NUDIX_COA"/>
    <property type="match status" value="1"/>
</dbReference>
<evidence type="ECO:0000256" key="8">
    <source>
        <dbReference type="ARBA" id="ARBA00022842"/>
    </source>
</evidence>
<evidence type="ECO:0000256" key="19">
    <source>
        <dbReference type="ARBA" id="ARBA00047757"/>
    </source>
</evidence>
<comment type="similarity">
    <text evidence="4">Belongs to the Nudix hydrolase family. PCD1 subfamily.</text>
</comment>
<evidence type="ECO:0000256" key="15">
    <source>
        <dbReference type="ARBA" id="ARBA00047369"/>
    </source>
</evidence>
<dbReference type="GO" id="GO:0003723">
    <property type="term" value="F:RNA binding"/>
    <property type="evidence" value="ECO:0007669"/>
    <property type="project" value="UniProtKB-KW"/>
</dbReference>
<evidence type="ECO:0000256" key="26">
    <source>
        <dbReference type="ARBA" id="ARBA00051856"/>
    </source>
</evidence>
<comment type="catalytic activity">
    <reaction evidence="24">
        <text>decanoyl-CoA + H2O = decanoyl-4'-phosphopantetheine + adenosine 3',5'-bisphosphate + 2 H(+)</text>
        <dbReference type="Rhea" id="RHEA:50020"/>
        <dbReference type="ChEBI" id="CHEBI:15377"/>
        <dbReference type="ChEBI" id="CHEBI:15378"/>
        <dbReference type="ChEBI" id="CHEBI:58343"/>
        <dbReference type="ChEBI" id="CHEBI:61430"/>
        <dbReference type="ChEBI" id="CHEBI:132014"/>
    </reaction>
    <physiologicalReaction direction="left-to-right" evidence="24">
        <dbReference type="Rhea" id="RHEA:50021"/>
    </physiologicalReaction>
</comment>
<dbReference type="GO" id="GO:0009132">
    <property type="term" value="P:nucleoside diphosphate metabolic process"/>
    <property type="evidence" value="ECO:0007669"/>
    <property type="project" value="InterPro"/>
</dbReference>
<dbReference type="GO" id="GO:0000287">
    <property type="term" value="F:magnesium ion binding"/>
    <property type="evidence" value="ECO:0007669"/>
    <property type="project" value="InterPro"/>
</dbReference>
<evidence type="ECO:0000256" key="4">
    <source>
        <dbReference type="ARBA" id="ARBA00006506"/>
    </source>
</evidence>
<dbReference type="AlphaFoldDB" id="A0A8B9VET6"/>
<evidence type="ECO:0000256" key="24">
    <source>
        <dbReference type="ARBA" id="ARBA00050371"/>
    </source>
</evidence>
<keyword evidence="11" id="KW-0464">Manganese</keyword>
<evidence type="ECO:0000256" key="3">
    <source>
        <dbReference type="ARBA" id="ARBA00004275"/>
    </source>
</evidence>
<dbReference type="SUPFAM" id="SSF55811">
    <property type="entry name" value="Nudix"/>
    <property type="match status" value="1"/>
</dbReference>
<protein>
    <recommendedName>
        <fullName evidence="28">Peroxisomal coenzyme A diphosphatase NUDT7</fullName>
        <ecNumber evidence="13">3.6.1.77</ecNumber>
    </recommendedName>
    <alternativeName>
        <fullName evidence="29">Nucleoside diphosphate-linked moiety X motif 7</fullName>
    </alternativeName>
</protein>
<evidence type="ECO:0000256" key="13">
    <source>
        <dbReference type="ARBA" id="ARBA00044967"/>
    </source>
</evidence>
<dbReference type="InterPro" id="IPR045121">
    <property type="entry name" value="CoAse"/>
</dbReference>
<dbReference type="EC" id="3.6.1.77" evidence="13"/>
<dbReference type="InterPro" id="IPR000059">
    <property type="entry name" value="NUDIX_hydrolase_NudL_CS"/>
</dbReference>
<feature type="compositionally biased region" description="Basic residues" evidence="30">
    <location>
        <begin position="115"/>
        <end position="124"/>
    </location>
</feature>
<sequence length="397" mass="43726">MGLVTSSLHLAEEETSALTQSRSGGGTAFSPLREGGGAGWQATTPSLPRLSAFPSGSVRVSAACARGSTKLGSCRRPVLGRSRPAQPSHQRPPQATKWPSVPEVTPICRSARPPPIRRRSRRARALIGGSGRRSVGKGGEKAREKAALGGADKMAAAEREAEAKGRECPKEEARRRLRELDVADKFSRLPLPKASVLLPLVVRAGRLCLLLTLRAPQLRRSPGEVCFPGGKSEENDKDEIDTALREAKEEVGLPPEKVEVICRLVPGIDKMNYLVTPVVGFIEDTFQATPNPDEVSDVFVMPLEYFIRPLNYMALPYKTSSGYLTWMHCFTYHDHERNKSFKIWGLTAHFAVFLALVVFRTKPTFEVDYDLDNLILSAESKFMNLYASVNEKKKSNL</sequence>
<evidence type="ECO:0000256" key="27">
    <source>
        <dbReference type="ARBA" id="ARBA00059426"/>
    </source>
</evidence>
<comment type="cofactor">
    <cofactor evidence="1">
        <name>Mn(2+)</name>
        <dbReference type="ChEBI" id="CHEBI:29035"/>
    </cofactor>
</comment>
<evidence type="ECO:0000313" key="32">
    <source>
        <dbReference type="Ensembl" id="ENSAZOP00000021247.1"/>
    </source>
</evidence>
<evidence type="ECO:0000256" key="14">
    <source>
        <dbReference type="ARBA" id="ARBA00047289"/>
    </source>
</evidence>
<comment type="catalytic activity">
    <reaction evidence="20">
        <text>succinyl-CoA + H2O = succinyl-4'-phosphopantetheine + adenosine 3',5'-bisphosphate + 2 H(+)</text>
        <dbReference type="Rhea" id="RHEA:67472"/>
        <dbReference type="ChEBI" id="CHEBI:15377"/>
        <dbReference type="ChEBI" id="CHEBI:15378"/>
        <dbReference type="ChEBI" id="CHEBI:57292"/>
        <dbReference type="ChEBI" id="CHEBI:58343"/>
        <dbReference type="ChEBI" id="CHEBI:172364"/>
    </reaction>
    <physiologicalReaction direction="left-to-right" evidence="20">
        <dbReference type="Rhea" id="RHEA:67473"/>
    </physiologicalReaction>
</comment>
<evidence type="ECO:0000256" key="23">
    <source>
        <dbReference type="ARBA" id="ARBA00049284"/>
    </source>
</evidence>
<comment type="subunit">
    <text evidence="5">Monomer.</text>
</comment>
<comment type="cofactor">
    <cofactor evidence="2">
        <name>Mg(2+)</name>
        <dbReference type="ChEBI" id="CHEBI:18420"/>
    </cofactor>
</comment>
<dbReference type="Ensembl" id="ENSAZOT00000022827.1">
    <property type="protein sequence ID" value="ENSAZOP00000021247.1"/>
    <property type="gene ID" value="ENSAZOG00000013768.1"/>
</dbReference>
<keyword evidence="6" id="KW-0479">Metal-binding</keyword>
<comment type="catalytic activity">
    <reaction evidence="22">
        <text>choloyl-CoA + H2O = S-choloyl-4'-phosphopantetheine + adenosine 3',5'-bisphosphate + 2 H(+)</text>
        <dbReference type="Rhea" id="RHEA:50036"/>
        <dbReference type="ChEBI" id="CHEBI:15377"/>
        <dbReference type="ChEBI" id="CHEBI:15378"/>
        <dbReference type="ChEBI" id="CHEBI:57373"/>
        <dbReference type="ChEBI" id="CHEBI:58343"/>
        <dbReference type="ChEBI" id="CHEBI:132020"/>
    </reaction>
    <physiologicalReaction direction="left-to-right" evidence="22">
        <dbReference type="Rhea" id="RHEA:50037"/>
    </physiologicalReaction>
</comment>
<dbReference type="InterPro" id="IPR015797">
    <property type="entry name" value="NUDIX_hydrolase-like_dom_sf"/>
</dbReference>
<dbReference type="PANTHER" id="PTHR12992:SF24">
    <property type="entry name" value="PEROXISOMAL COENZYME A DIPHOSPHATASE NUDT7"/>
    <property type="match status" value="1"/>
</dbReference>
<proteinExistence type="inferred from homology"/>
<evidence type="ECO:0000256" key="5">
    <source>
        <dbReference type="ARBA" id="ARBA00011245"/>
    </source>
</evidence>
<comment type="catalytic activity">
    <reaction evidence="21">
        <text>a 5'-end CoA-ribonucleoside in mRNA + H2O = a 5'-end phospho-adenosine-phospho-ribonucleoside in mRNA + (R)-4'-phosphopantetheine + 2 H(+)</text>
        <dbReference type="Rhea" id="RHEA:67592"/>
        <dbReference type="Rhea" id="RHEA-COMP:15719"/>
        <dbReference type="Rhea" id="RHEA-COMP:17276"/>
        <dbReference type="ChEBI" id="CHEBI:15377"/>
        <dbReference type="ChEBI" id="CHEBI:15378"/>
        <dbReference type="ChEBI" id="CHEBI:61723"/>
        <dbReference type="ChEBI" id="CHEBI:144051"/>
        <dbReference type="ChEBI" id="CHEBI:172371"/>
    </reaction>
    <physiologicalReaction direction="left-to-right" evidence="21">
        <dbReference type="Rhea" id="RHEA:67593"/>
    </physiologicalReaction>
</comment>
<comment type="catalytic activity">
    <reaction evidence="14">
        <text>octanoyl-CoA + H2O = S-octanoyl-4'-phosphopantetheine + adenosine 3',5'-bisphosphate + 2 H(+)</text>
        <dbReference type="Rhea" id="RHEA:50016"/>
        <dbReference type="ChEBI" id="CHEBI:15377"/>
        <dbReference type="ChEBI" id="CHEBI:15378"/>
        <dbReference type="ChEBI" id="CHEBI:57386"/>
        <dbReference type="ChEBI" id="CHEBI:58343"/>
        <dbReference type="ChEBI" id="CHEBI:132013"/>
    </reaction>
    <physiologicalReaction direction="left-to-right" evidence="14">
        <dbReference type="Rhea" id="RHEA:50017"/>
    </physiologicalReaction>
</comment>
<feature type="region of interest" description="Disordered" evidence="30">
    <location>
        <begin position="1"/>
        <end position="50"/>
    </location>
</feature>
<dbReference type="GO" id="GO:0005782">
    <property type="term" value="C:peroxisomal matrix"/>
    <property type="evidence" value="ECO:0007669"/>
    <property type="project" value="UniProtKB-ARBA"/>
</dbReference>
<evidence type="ECO:0000256" key="22">
    <source>
        <dbReference type="ARBA" id="ARBA00048961"/>
    </source>
</evidence>
<reference evidence="32" key="1">
    <citation type="submission" date="2025-08" db="UniProtKB">
        <authorList>
            <consortium name="Ensembl"/>
        </authorList>
    </citation>
    <scope>IDENTIFICATION</scope>
</reference>
<comment type="catalytic activity">
    <reaction evidence="23">
        <text>butanoyl-CoA + H2O = S-butanoyl-4'-phosphopantetheine + adenosine 3',5'-bisphosphate + 2 H(+)</text>
        <dbReference type="Rhea" id="RHEA:49976"/>
        <dbReference type="ChEBI" id="CHEBI:15377"/>
        <dbReference type="ChEBI" id="CHEBI:15378"/>
        <dbReference type="ChEBI" id="CHEBI:57371"/>
        <dbReference type="ChEBI" id="CHEBI:58343"/>
        <dbReference type="ChEBI" id="CHEBI:132011"/>
    </reaction>
    <physiologicalReaction direction="left-to-right" evidence="23">
        <dbReference type="Rhea" id="RHEA:49977"/>
    </physiologicalReaction>
</comment>
<keyword evidence="33" id="KW-1185">Reference proteome</keyword>
<dbReference type="Pfam" id="PF00293">
    <property type="entry name" value="NUDIX"/>
    <property type="match status" value="1"/>
</dbReference>
<reference evidence="32" key="2">
    <citation type="submission" date="2025-09" db="UniProtKB">
        <authorList>
            <consortium name="Ensembl"/>
        </authorList>
    </citation>
    <scope>IDENTIFICATION</scope>
</reference>
<evidence type="ECO:0000259" key="31">
    <source>
        <dbReference type="PROSITE" id="PS51462"/>
    </source>
</evidence>
<evidence type="ECO:0000256" key="10">
    <source>
        <dbReference type="ARBA" id="ARBA00023140"/>
    </source>
</evidence>
<evidence type="ECO:0000256" key="30">
    <source>
        <dbReference type="SAM" id="MobiDB-lite"/>
    </source>
</evidence>
<dbReference type="Gene3D" id="3.90.79.10">
    <property type="entry name" value="Nucleoside Triphosphate Pyrophosphohydrolase"/>
    <property type="match status" value="1"/>
</dbReference>
<evidence type="ECO:0000256" key="25">
    <source>
        <dbReference type="ARBA" id="ARBA00051749"/>
    </source>
</evidence>
<comment type="catalytic activity">
    <reaction evidence="18">
        <text>propanoyl-CoA + H2O = propanoyl-4'-phosphopantetheine + adenosine 3',5'-bisphosphate + 2 H(+)</text>
        <dbReference type="Rhea" id="RHEA:67464"/>
        <dbReference type="ChEBI" id="CHEBI:15377"/>
        <dbReference type="ChEBI" id="CHEBI:15378"/>
        <dbReference type="ChEBI" id="CHEBI:57392"/>
        <dbReference type="ChEBI" id="CHEBI:58343"/>
        <dbReference type="ChEBI" id="CHEBI:172362"/>
    </reaction>
    <physiologicalReaction direction="left-to-right" evidence="18">
        <dbReference type="Rhea" id="RHEA:67465"/>
    </physiologicalReaction>
</comment>
<dbReference type="GO" id="GO:0010945">
    <property type="term" value="F:coenzyme A diphosphatase activity"/>
    <property type="evidence" value="ECO:0007669"/>
    <property type="project" value="UniProtKB-EC"/>
</dbReference>
<keyword evidence="10" id="KW-0576">Peroxisome</keyword>
<comment type="catalytic activity">
    <reaction evidence="19">
        <text>dodecanoyl-CoA + H2O = S-dodecanoyl-4'-phosphopantetheine + adenosine 3',5'-bisphosphate + 2 H(+)</text>
        <dbReference type="Rhea" id="RHEA:50024"/>
        <dbReference type="ChEBI" id="CHEBI:15377"/>
        <dbReference type="ChEBI" id="CHEBI:15378"/>
        <dbReference type="ChEBI" id="CHEBI:57375"/>
        <dbReference type="ChEBI" id="CHEBI:58343"/>
        <dbReference type="ChEBI" id="CHEBI:132015"/>
    </reaction>
    <physiologicalReaction direction="left-to-right" evidence="19">
        <dbReference type="Rhea" id="RHEA:50025"/>
    </physiologicalReaction>
</comment>
<evidence type="ECO:0000256" key="2">
    <source>
        <dbReference type="ARBA" id="ARBA00001946"/>
    </source>
</evidence>
<evidence type="ECO:0000256" key="12">
    <source>
        <dbReference type="ARBA" id="ARBA00044908"/>
    </source>
</evidence>
<dbReference type="PROSITE" id="PS51462">
    <property type="entry name" value="NUDIX"/>
    <property type="match status" value="1"/>
</dbReference>
<dbReference type="GO" id="GO:0015938">
    <property type="term" value="P:coenzyme A catabolic process"/>
    <property type="evidence" value="ECO:0007669"/>
    <property type="project" value="TreeGrafter"/>
</dbReference>
<dbReference type="CDD" id="cd03426">
    <property type="entry name" value="NUDIX_CoAse_Nudt7"/>
    <property type="match status" value="1"/>
</dbReference>
<comment type="catalytic activity">
    <reaction evidence="15">
        <text>malonyl-CoA + H2O = malonyl-4'-phosphopantetheine + adenosine 3',5'-bisphosphate + 2 H(+)</text>
        <dbReference type="Rhea" id="RHEA:67468"/>
        <dbReference type="ChEBI" id="CHEBI:15377"/>
        <dbReference type="ChEBI" id="CHEBI:15378"/>
        <dbReference type="ChEBI" id="CHEBI:57384"/>
        <dbReference type="ChEBI" id="CHEBI:58343"/>
        <dbReference type="ChEBI" id="CHEBI:172363"/>
    </reaction>
    <physiologicalReaction direction="left-to-right" evidence="15">
        <dbReference type="Rhea" id="RHEA:67469"/>
    </physiologicalReaction>
</comment>
<evidence type="ECO:0000256" key="18">
    <source>
        <dbReference type="ARBA" id="ARBA00047666"/>
    </source>
</evidence>
<keyword evidence="7" id="KW-0378">Hydrolase</keyword>
<feature type="region of interest" description="Disordered" evidence="30">
    <location>
        <begin position="71"/>
        <end position="153"/>
    </location>
</feature>
<evidence type="ECO:0000256" key="7">
    <source>
        <dbReference type="ARBA" id="ARBA00022801"/>
    </source>
</evidence>
<feature type="domain" description="Nudix hydrolase" evidence="31">
    <location>
        <begin position="191"/>
        <end position="325"/>
    </location>
</feature>
<name>A0A8B9VET6_9AVES</name>